<organism evidence="1 2">
    <name type="scientific">Vaccinium darrowii</name>
    <dbReference type="NCBI Taxonomy" id="229202"/>
    <lineage>
        <taxon>Eukaryota</taxon>
        <taxon>Viridiplantae</taxon>
        <taxon>Streptophyta</taxon>
        <taxon>Embryophyta</taxon>
        <taxon>Tracheophyta</taxon>
        <taxon>Spermatophyta</taxon>
        <taxon>Magnoliopsida</taxon>
        <taxon>eudicotyledons</taxon>
        <taxon>Gunneridae</taxon>
        <taxon>Pentapetalae</taxon>
        <taxon>asterids</taxon>
        <taxon>Ericales</taxon>
        <taxon>Ericaceae</taxon>
        <taxon>Vaccinioideae</taxon>
        <taxon>Vaccinieae</taxon>
        <taxon>Vaccinium</taxon>
    </lineage>
</organism>
<accession>A0ACB7Y5Q8</accession>
<name>A0ACB7Y5Q8_9ERIC</name>
<evidence type="ECO:0000313" key="2">
    <source>
        <dbReference type="Proteomes" id="UP000828048"/>
    </source>
</evidence>
<dbReference type="Proteomes" id="UP000828048">
    <property type="component" value="Chromosome 7"/>
</dbReference>
<comment type="caution">
    <text evidence="1">The sequence shown here is derived from an EMBL/GenBank/DDBJ whole genome shotgun (WGS) entry which is preliminary data.</text>
</comment>
<keyword evidence="2" id="KW-1185">Reference proteome</keyword>
<sequence length="428" mass="47420">MGLETNPLSTAAVVLLHLLSLLAAVSAKLKTSDIQFDYFNDTYNLGKAFQVDSPATIHNDALQITPDSVNSPFLANVAGRIIGGESELVFRIFCINGQRNTTELRFAVEFDGGALLQRQTKVGEDWPRRGDPDGGAGTGIGVSGILRSKDGVCETGWCHRHEDKLMLIYDYMPNGSLDKHLFNNDDNSNPLNWDLRNKIIVGVASALHYLHNLFDERVIHRDLKASNIMLDSRFNAKLGDFGLARTLDNERTSYAEASGFAGTRGYIAPEYMHTGKATEQSDVYAFGAVLLEVVCGRKPLTQIDEHQFLVDWVWELHHEGRLLEAIDSRLGEDYQVEEAERVLLLGLACSHPAASERPKTPEIVQILARSVPVPQVPSQRPPFVWAFNTPATTNTTSFMTSTCESTWTIPIAMNSEIQHQDSDSFSNV</sequence>
<dbReference type="EMBL" id="CM037157">
    <property type="protein sequence ID" value="KAH7848716.1"/>
    <property type="molecule type" value="Genomic_DNA"/>
</dbReference>
<reference evidence="1 2" key="1">
    <citation type="journal article" date="2021" name="Hortic Res">
        <title>High-quality reference genome and annotation aids understanding of berry development for evergreen blueberry (Vaccinium darrowii).</title>
        <authorList>
            <person name="Yu J."/>
            <person name="Hulse-Kemp A.M."/>
            <person name="Babiker E."/>
            <person name="Staton M."/>
        </authorList>
    </citation>
    <scope>NUCLEOTIDE SEQUENCE [LARGE SCALE GENOMIC DNA]</scope>
    <source>
        <strain evidence="2">cv. NJ 8807/NJ 8810</strain>
        <tissue evidence="1">Young leaf</tissue>
    </source>
</reference>
<gene>
    <name evidence="1" type="ORF">Vadar_006608</name>
</gene>
<evidence type="ECO:0000313" key="1">
    <source>
        <dbReference type="EMBL" id="KAH7848716.1"/>
    </source>
</evidence>
<proteinExistence type="predicted"/>
<protein>
    <submittedName>
        <fullName evidence="1">Uncharacterized protein</fullName>
    </submittedName>
</protein>